<reference evidence="4 5" key="1">
    <citation type="submission" date="2015-02" db="EMBL/GenBank/DDBJ databases">
        <title>Single cell genomics of a rare environmental alphaproteobacterium provides unique insights into Rickettsiaceae evolution.</title>
        <authorList>
            <person name="Martijn J."/>
            <person name="Schulz F."/>
            <person name="Zaremba-Niedzwiedzka K."/>
            <person name="Viklund J."/>
            <person name="Stepanauskas R."/>
            <person name="Andersson S.G.E."/>
            <person name="Horn M."/>
            <person name="Guy L."/>
            <person name="Ettema T.J.G."/>
        </authorList>
    </citation>
    <scope>NUCLEOTIDE SEQUENCE [LARGE SCALE GENOMIC DNA]</scope>
    <source>
        <strain evidence="4 5">SCGC AAA041-L04</strain>
    </source>
</reference>
<feature type="non-terminal residue" evidence="4">
    <location>
        <position position="95"/>
    </location>
</feature>
<evidence type="ECO:0000313" key="5">
    <source>
        <dbReference type="Proteomes" id="UP000033358"/>
    </source>
</evidence>
<accession>A0A0F5MQ95</accession>
<keyword evidence="1 2" id="KW-0732">Signal</keyword>
<keyword evidence="5" id="KW-1185">Reference proteome</keyword>
<evidence type="ECO:0000313" key="4">
    <source>
        <dbReference type="EMBL" id="KKB96749.1"/>
    </source>
</evidence>
<evidence type="ECO:0000256" key="1">
    <source>
        <dbReference type="ARBA" id="ARBA00022729"/>
    </source>
</evidence>
<protein>
    <submittedName>
        <fullName evidence="4">OstA-like protein</fullName>
    </submittedName>
</protein>
<feature type="domain" description="Organic solvent tolerance-like N-terminal" evidence="3">
    <location>
        <begin position="30"/>
        <end position="85"/>
    </location>
</feature>
<dbReference type="EMBL" id="JYHA01000028">
    <property type="protein sequence ID" value="KKB96749.1"/>
    <property type="molecule type" value="Genomic_DNA"/>
</dbReference>
<dbReference type="AlphaFoldDB" id="A0A0F5MQ95"/>
<proteinExistence type="predicted"/>
<sequence>MRLIVIIMMMFSSLAYAEDKLFKSNKETIITSNNLMVDQLNNLADFKGNVVAKQENLTLKADQMLVYYDKNTSDISKIITNGNVEIIDGEQTARG</sequence>
<dbReference type="GO" id="GO:0030288">
    <property type="term" value="C:outer membrane-bounded periplasmic space"/>
    <property type="evidence" value="ECO:0007669"/>
    <property type="project" value="TreeGrafter"/>
</dbReference>
<evidence type="ECO:0000259" key="3">
    <source>
        <dbReference type="Pfam" id="PF03968"/>
    </source>
</evidence>
<dbReference type="InterPro" id="IPR052037">
    <property type="entry name" value="LPS_export_LptA"/>
</dbReference>
<dbReference type="GO" id="GO:0017089">
    <property type="term" value="F:glycolipid transfer activity"/>
    <property type="evidence" value="ECO:0007669"/>
    <property type="project" value="TreeGrafter"/>
</dbReference>
<feature type="chain" id="PRO_5002492844" evidence="2">
    <location>
        <begin position="18"/>
        <end position="95"/>
    </location>
</feature>
<dbReference type="PANTHER" id="PTHR36504:SF1">
    <property type="entry name" value="LIPOPOLYSACCHARIDE EXPORT SYSTEM PROTEIN LPTA"/>
    <property type="match status" value="1"/>
</dbReference>
<dbReference type="Gene3D" id="2.60.450.10">
    <property type="entry name" value="Lipopolysaccharide (LPS) transport protein A like domain"/>
    <property type="match status" value="1"/>
</dbReference>
<gene>
    <name evidence="4" type="ORF">SZ25_00183</name>
</gene>
<name>A0A0F5MQ95_9RICK</name>
<dbReference type="Pfam" id="PF03968">
    <property type="entry name" value="LptD_N"/>
    <property type="match status" value="1"/>
</dbReference>
<comment type="caution">
    <text evidence="4">The sequence shown here is derived from an EMBL/GenBank/DDBJ whole genome shotgun (WGS) entry which is preliminary data.</text>
</comment>
<evidence type="ECO:0000256" key="2">
    <source>
        <dbReference type="SAM" id="SignalP"/>
    </source>
</evidence>
<dbReference type="InterPro" id="IPR005653">
    <property type="entry name" value="OstA-like_N"/>
</dbReference>
<organism evidence="4 5">
    <name type="scientific">Candidatus Arcanibacter lacustris</name>
    <dbReference type="NCBI Taxonomy" id="1607817"/>
    <lineage>
        <taxon>Bacteria</taxon>
        <taxon>Pseudomonadati</taxon>
        <taxon>Pseudomonadota</taxon>
        <taxon>Alphaproteobacteria</taxon>
        <taxon>Rickettsiales</taxon>
        <taxon>Candidatus Arcanibacter</taxon>
    </lineage>
</organism>
<dbReference type="PANTHER" id="PTHR36504">
    <property type="entry name" value="LIPOPOLYSACCHARIDE EXPORT SYSTEM PROTEIN LPTA"/>
    <property type="match status" value="1"/>
</dbReference>
<dbReference type="Proteomes" id="UP000033358">
    <property type="component" value="Unassembled WGS sequence"/>
</dbReference>
<dbReference type="GO" id="GO:0015920">
    <property type="term" value="P:lipopolysaccharide transport"/>
    <property type="evidence" value="ECO:0007669"/>
    <property type="project" value="TreeGrafter"/>
</dbReference>
<dbReference type="GO" id="GO:0009279">
    <property type="term" value="C:cell outer membrane"/>
    <property type="evidence" value="ECO:0007669"/>
    <property type="project" value="TreeGrafter"/>
</dbReference>
<feature type="signal peptide" evidence="2">
    <location>
        <begin position="1"/>
        <end position="17"/>
    </location>
</feature>